<feature type="transmembrane region" description="Helical" evidence="1">
    <location>
        <begin position="60"/>
        <end position="78"/>
    </location>
</feature>
<organism evidence="2">
    <name type="scientific">Iridovirus sp</name>
    <dbReference type="NCBI Taxonomy" id="135728"/>
    <lineage>
        <taxon>Viruses</taxon>
        <taxon>Varidnaviria</taxon>
        <taxon>Bamfordvirae</taxon>
        <taxon>Nucleocytoviricota</taxon>
        <taxon>Megaviricetes</taxon>
        <taxon>Pimascovirales</taxon>
        <taxon>Pimascovirales incertae sedis</taxon>
        <taxon>Iridoviridae</taxon>
        <taxon>Betairidovirinae</taxon>
        <taxon>Iridovirus</taxon>
    </lineage>
</organism>
<name>A0AAU7YCB4_9VIRU</name>
<keyword evidence="1" id="KW-0472">Membrane</keyword>
<keyword evidence="1" id="KW-0812">Transmembrane</keyword>
<evidence type="ECO:0000313" key="2">
    <source>
        <dbReference type="EMBL" id="XBY85783.1"/>
    </source>
</evidence>
<reference evidence="2" key="1">
    <citation type="submission" date="2024-05" db="EMBL/GenBank/DDBJ databases">
        <title>Complete genomes of an iridovirus, and two densoviruses identified in lab reared social spiders in California, USA.</title>
        <authorList>
            <person name="Millerwise S."/>
            <person name="Lund M.C."/>
            <person name="Schmidlin K."/>
            <person name="Kraberger S."/>
            <person name="Harrison J."/>
            <person name="Cease A."/>
            <person name="Pinter-Wollman N."/>
            <person name="Varsani A."/>
        </authorList>
    </citation>
    <scope>NUCLEOTIDE SEQUENCE</scope>
    <source>
        <strain evidence="2">SocP20</strain>
    </source>
</reference>
<keyword evidence="1" id="KW-1133">Transmembrane helix</keyword>
<dbReference type="EMBL" id="PP847201">
    <property type="protein sequence ID" value="XBY85783.1"/>
    <property type="molecule type" value="Genomic_DNA"/>
</dbReference>
<accession>A0AAU7YCB4</accession>
<proteinExistence type="predicted"/>
<evidence type="ECO:0000256" key="1">
    <source>
        <dbReference type="SAM" id="Phobius"/>
    </source>
</evidence>
<protein>
    <submittedName>
        <fullName evidence="2">Uncharacterized protein</fullName>
    </submittedName>
</protein>
<sequence>MEGPFICVLPTELFSFLRPIKLNSLCGDLDFEFSQVRGDTELGVVPLLFNPFVLLNNDNIFIFVFFIIILAAINHTALNNIARANLTSTGHLSIPAGVYVFSPNSSKSFS</sequence>